<evidence type="ECO:0000259" key="6">
    <source>
        <dbReference type="SMART" id="SM00849"/>
    </source>
</evidence>
<dbReference type="InterPro" id="IPR051013">
    <property type="entry name" value="MBL_superfamily_lactonases"/>
</dbReference>
<accession>A0A2T3FQD6</accession>
<dbReference type="SMART" id="SM00849">
    <property type="entry name" value="Lactamase_B"/>
    <property type="match status" value="1"/>
</dbReference>
<keyword evidence="8" id="KW-1185">Reference proteome</keyword>
<dbReference type="InterPro" id="IPR001279">
    <property type="entry name" value="Metallo-B-lactamas"/>
</dbReference>
<keyword evidence="5" id="KW-0862">Zinc</keyword>
<dbReference type="GO" id="GO:0046872">
    <property type="term" value="F:metal ion binding"/>
    <property type="evidence" value="ECO:0007669"/>
    <property type="project" value="UniProtKB-KW"/>
</dbReference>
<evidence type="ECO:0000256" key="5">
    <source>
        <dbReference type="ARBA" id="ARBA00022833"/>
    </source>
</evidence>
<proteinExistence type="inferred from homology"/>
<dbReference type="Pfam" id="PF00753">
    <property type="entry name" value="Lactamase_B"/>
    <property type="match status" value="1"/>
</dbReference>
<gene>
    <name evidence="7" type="ORF">C7U56_06260</name>
</gene>
<dbReference type="CDD" id="cd07729">
    <property type="entry name" value="AHL_lactonase_MBL-fold"/>
    <property type="match status" value="1"/>
</dbReference>
<dbReference type="PANTHER" id="PTHR42978:SF2">
    <property type="entry name" value="102 KBASES UNSTABLE REGION: FROM 1 TO 119443"/>
    <property type="match status" value="1"/>
</dbReference>
<dbReference type="Gene3D" id="3.60.15.10">
    <property type="entry name" value="Ribonuclease Z/Hydroxyacylglutathione hydrolase-like"/>
    <property type="match status" value="1"/>
</dbReference>
<dbReference type="InterPro" id="IPR036866">
    <property type="entry name" value="RibonucZ/Hydroxyglut_hydro"/>
</dbReference>
<dbReference type="SUPFAM" id="SSF56281">
    <property type="entry name" value="Metallo-hydrolase/oxidoreductase"/>
    <property type="match status" value="1"/>
</dbReference>
<comment type="cofactor">
    <cofactor evidence="1">
        <name>Zn(2+)</name>
        <dbReference type="ChEBI" id="CHEBI:29105"/>
    </cofactor>
</comment>
<protein>
    <submittedName>
        <fullName evidence="7">MBL fold metallo-hydrolase</fullName>
    </submittedName>
</protein>
<organism evidence="7 8">
    <name type="scientific">Clostridium fessum</name>
    <dbReference type="NCBI Taxonomy" id="2126740"/>
    <lineage>
        <taxon>Bacteria</taxon>
        <taxon>Bacillati</taxon>
        <taxon>Bacillota</taxon>
        <taxon>Clostridia</taxon>
        <taxon>Eubacteriales</taxon>
        <taxon>Clostridiaceae</taxon>
        <taxon>Clostridium</taxon>
    </lineage>
</organism>
<dbReference type="PANTHER" id="PTHR42978">
    <property type="entry name" value="QUORUM-QUENCHING LACTONASE YTNP-RELATED-RELATED"/>
    <property type="match status" value="1"/>
</dbReference>
<dbReference type="Proteomes" id="UP000241048">
    <property type="component" value="Unassembled WGS sequence"/>
</dbReference>
<evidence type="ECO:0000313" key="7">
    <source>
        <dbReference type="EMBL" id="PST37507.1"/>
    </source>
</evidence>
<sequence>MSNLTIRPINTGFVTMIPKQYLYHHSTVAYYPDASDREEEYPVFTYLVEGGDKLLLVDTGMAYTERADKYHHHGSYQPEGMAIADQLAKIGYKPEDIDIVVFTHLHWDHCFYMDKFTNAKFYVNKKEYEFAMDPIPLYYKSYEAPQLGITRPFEGIKMELLEGEAEVMPGVRVFETPGHSIGHQSVEIDTAAGRYICCGDAIFIMDNTKPIEEIHYDITPPNRFSDIVSAWKSIELIKARAESLDKILTCHDREMLDRVSKTPILGL</sequence>
<keyword evidence="3" id="KW-0479">Metal-binding</keyword>
<evidence type="ECO:0000313" key="8">
    <source>
        <dbReference type="Proteomes" id="UP000241048"/>
    </source>
</evidence>
<comment type="similarity">
    <text evidence="2">Belongs to the metallo-beta-lactamase superfamily.</text>
</comment>
<evidence type="ECO:0000256" key="3">
    <source>
        <dbReference type="ARBA" id="ARBA00022723"/>
    </source>
</evidence>
<dbReference type="EMBL" id="PYLO01000002">
    <property type="protein sequence ID" value="PST37507.1"/>
    <property type="molecule type" value="Genomic_DNA"/>
</dbReference>
<evidence type="ECO:0000256" key="1">
    <source>
        <dbReference type="ARBA" id="ARBA00001947"/>
    </source>
</evidence>
<name>A0A2T3FQD6_9CLOT</name>
<comment type="caution">
    <text evidence="7">The sequence shown here is derived from an EMBL/GenBank/DDBJ whole genome shotgun (WGS) entry which is preliminary data.</text>
</comment>
<dbReference type="RefSeq" id="WP_107000629.1">
    <property type="nucleotide sequence ID" value="NZ_DBFCBK010000032.1"/>
</dbReference>
<reference evidence="7 8" key="1">
    <citation type="submission" date="2018-03" db="EMBL/GenBank/DDBJ databases">
        <title>Lachnoclostridium SNUG30386 gen.nov., sp.nov., isolated from human faeces.</title>
        <authorList>
            <person name="Seo B."/>
            <person name="Jeon K."/>
            <person name="Ko G."/>
        </authorList>
    </citation>
    <scope>NUCLEOTIDE SEQUENCE [LARGE SCALE GENOMIC DNA]</scope>
    <source>
        <strain evidence="7 8">SNUG30386</strain>
    </source>
</reference>
<evidence type="ECO:0000256" key="4">
    <source>
        <dbReference type="ARBA" id="ARBA00022801"/>
    </source>
</evidence>
<feature type="domain" description="Metallo-beta-lactamase" evidence="6">
    <location>
        <begin position="42"/>
        <end position="251"/>
    </location>
</feature>
<dbReference type="GO" id="GO:0016787">
    <property type="term" value="F:hydrolase activity"/>
    <property type="evidence" value="ECO:0007669"/>
    <property type="project" value="UniProtKB-KW"/>
</dbReference>
<keyword evidence="4 7" id="KW-0378">Hydrolase</keyword>
<evidence type="ECO:0000256" key="2">
    <source>
        <dbReference type="ARBA" id="ARBA00007749"/>
    </source>
</evidence>
<dbReference type="AlphaFoldDB" id="A0A2T3FQD6"/>